<proteinExistence type="predicted"/>
<dbReference type="Gene3D" id="3.40.50.10070">
    <property type="entry name" value="TolB, N-terminal domain"/>
    <property type="match status" value="1"/>
</dbReference>
<dbReference type="InterPro" id="IPR019734">
    <property type="entry name" value="TPR_rpt"/>
</dbReference>
<dbReference type="SMART" id="SM00028">
    <property type="entry name" value="TPR"/>
    <property type="match status" value="2"/>
</dbReference>
<feature type="non-terminal residue" evidence="1">
    <location>
        <position position="1"/>
    </location>
</feature>
<dbReference type="SUPFAM" id="SSF48452">
    <property type="entry name" value="TPR-like"/>
    <property type="match status" value="1"/>
</dbReference>
<comment type="caution">
    <text evidence="1">The sequence shown here is derived from an EMBL/GenBank/DDBJ whole genome shotgun (WGS) entry which is preliminary data.</text>
</comment>
<dbReference type="InterPro" id="IPR011990">
    <property type="entry name" value="TPR-like_helical_dom_sf"/>
</dbReference>
<organism evidence="1">
    <name type="scientific">marine sediment metagenome</name>
    <dbReference type="NCBI Taxonomy" id="412755"/>
    <lineage>
        <taxon>unclassified sequences</taxon>
        <taxon>metagenomes</taxon>
        <taxon>ecological metagenomes</taxon>
    </lineage>
</organism>
<dbReference type="PROSITE" id="PS50005">
    <property type="entry name" value="TPR"/>
    <property type="match status" value="1"/>
</dbReference>
<name>X1CMG7_9ZZZZ</name>
<sequence length="292" mass="33300">FSDGITEDIITELSRFRDLFVIARNSSFVFKNQSVDIADIGQKLGVRYVVEGSVRKSGKRARITAQLIDATTGSHVWGDRYDRELEDIFAVQDEVVRIIASTLVGRVAHAHRDHTQRKPTINLDAYDWFVQGREHFYNGTPEDNKKACVMFEKAISLDPGYAGAHALLAETYARDWLTFWNEPLETSFDLAWENAKKSLTLDDTDSQAHTALGVICQYRGDHDQAYFHLDKALSLNPNDTHALFYMARLDMVSGNPEQALERVIQARRNNPFGKYDLMLVPVYYMSHNYVEA</sequence>
<dbReference type="PANTHER" id="PTHR12558:SF13">
    <property type="entry name" value="CELL DIVISION CYCLE PROTEIN 27 HOMOLOG"/>
    <property type="match status" value="1"/>
</dbReference>
<reference evidence="1" key="1">
    <citation type="journal article" date="2014" name="Front. Microbiol.">
        <title>High frequency of phylogenetically diverse reductive dehalogenase-homologous genes in deep subseafloor sedimentary metagenomes.</title>
        <authorList>
            <person name="Kawai M."/>
            <person name="Futagami T."/>
            <person name="Toyoda A."/>
            <person name="Takaki Y."/>
            <person name="Nishi S."/>
            <person name="Hori S."/>
            <person name="Arai W."/>
            <person name="Tsubouchi T."/>
            <person name="Morono Y."/>
            <person name="Uchiyama I."/>
            <person name="Ito T."/>
            <person name="Fujiyama A."/>
            <person name="Inagaki F."/>
            <person name="Takami H."/>
        </authorList>
    </citation>
    <scope>NUCLEOTIDE SEQUENCE</scope>
    <source>
        <strain evidence="1">Expedition CK06-06</strain>
    </source>
</reference>
<dbReference type="AlphaFoldDB" id="X1CMG7"/>
<accession>X1CMG7</accession>
<dbReference type="PANTHER" id="PTHR12558">
    <property type="entry name" value="CELL DIVISION CYCLE 16,23,27"/>
    <property type="match status" value="1"/>
</dbReference>
<feature type="non-terminal residue" evidence="1">
    <location>
        <position position="292"/>
    </location>
</feature>
<dbReference type="Gene3D" id="1.25.40.10">
    <property type="entry name" value="Tetratricopeptide repeat domain"/>
    <property type="match status" value="1"/>
</dbReference>
<protein>
    <submittedName>
        <fullName evidence="1">Uncharacterized protein</fullName>
    </submittedName>
</protein>
<evidence type="ECO:0000313" key="1">
    <source>
        <dbReference type="EMBL" id="GAG94177.1"/>
    </source>
</evidence>
<dbReference type="EMBL" id="BART01020941">
    <property type="protein sequence ID" value="GAG94177.1"/>
    <property type="molecule type" value="Genomic_DNA"/>
</dbReference>
<dbReference type="Pfam" id="PF14559">
    <property type="entry name" value="TPR_19"/>
    <property type="match status" value="1"/>
</dbReference>
<gene>
    <name evidence="1" type="ORF">S01H4_38778</name>
</gene>